<dbReference type="AlphaFoldDB" id="A0A0J6VZ13"/>
<dbReference type="EMBL" id="JYNL01000030">
    <property type="protein sequence ID" value="KMO75369.1"/>
    <property type="molecule type" value="Genomic_DNA"/>
</dbReference>
<dbReference type="PROSITE" id="PS51502">
    <property type="entry name" value="S_R_A_B_BARREL"/>
    <property type="match status" value="1"/>
</dbReference>
<organism evidence="2 3">
    <name type="scientific">Mycolicibacterium chlorophenolicum</name>
    <dbReference type="NCBI Taxonomy" id="37916"/>
    <lineage>
        <taxon>Bacteria</taxon>
        <taxon>Bacillati</taxon>
        <taxon>Actinomycetota</taxon>
        <taxon>Actinomycetes</taxon>
        <taxon>Mycobacteriales</taxon>
        <taxon>Mycobacteriaceae</taxon>
        <taxon>Mycolicibacterium</taxon>
    </lineage>
</organism>
<comment type="caution">
    <text evidence="2">The sequence shown here is derived from an EMBL/GenBank/DDBJ whole genome shotgun (WGS) entry which is preliminary data.</text>
</comment>
<keyword evidence="3" id="KW-1185">Reference proteome</keyword>
<evidence type="ECO:0000313" key="2">
    <source>
        <dbReference type="EMBL" id="KMO75369.1"/>
    </source>
</evidence>
<dbReference type="SMR" id="A0A0J6VZ13"/>
<accession>A0A0J6VZ13</accession>
<dbReference type="Proteomes" id="UP000036513">
    <property type="component" value="Unassembled WGS sequence"/>
</dbReference>
<dbReference type="Gene3D" id="3.30.70.100">
    <property type="match status" value="1"/>
</dbReference>
<proteinExistence type="predicted"/>
<dbReference type="SMART" id="SM00886">
    <property type="entry name" value="Dabb"/>
    <property type="match status" value="1"/>
</dbReference>
<name>A0A0J6VZ13_9MYCO</name>
<protein>
    <submittedName>
        <fullName evidence="2">Stress responsive A/B Barrel Domain protein</fullName>
    </submittedName>
</protein>
<dbReference type="SUPFAM" id="SSF54909">
    <property type="entry name" value="Dimeric alpha+beta barrel"/>
    <property type="match status" value="1"/>
</dbReference>
<evidence type="ECO:0000259" key="1">
    <source>
        <dbReference type="PROSITE" id="PS51502"/>
    </source>
</evidence>
<reference evidence="2 3" key="1">
    <citation type="journal article" date="2015" name="Genome Biol. Evol.">
        <title>Characterization of Three Mycobacterium spp. with Potential Use in Bioremediation by Genome Sequencing and Comparative Genomics.</title>
        <authorList>
            <person name="Das S."/>
            <person name="Pettersson B.M."/>
            <person name="Behra P.R."/>
            <person name="Ramesh M."/>
            <person name="Dasgupta S."/>
            <person name="Bhattacharya A."/>
            <person name="Kirsebom L.A."/>
        </authorList>
    </citation>
    <scope>NUCLEOTIDE SEQUENCE [LARGE SCALE GENOMIC DNA]</scope>
    <source>
        <strain evidence="2 3">DSM 43826</strain>
    </source>
</reference>
<feature type="domain" description="Stress-response A/B barrel" evidence="1">
    <location>
        <begin position="2"/>
        <end position="92"/>
    </location>
</feature>
<dbReference type="RefSeq" id="WP_048417355.1">
    <property type="nucleotide sequence ID" value="NZ_JYNL01000030.1"/>
</dbReference>
<gene>
    <name evidence="2" type="ORF">MCHLDSM_03589</name>
</gene>
<evidence type="ECO:0000313" key="3">
    <source>
        <dbReference type="Proteomes" id="UP000036513"/>
    </source>
</evidence>
<dbReference type="STRING" id="37916.MCHLDSM_03589"/>
<sequence>MIRNVVLAKLKDGHDAAEVARIQEGLRGLDLPGTLNYTVGTDAGLREGNWDFVIVADFADIDAYRGYDADAEHNALRARLAPMVDQIARAQFEVPAG</sequence>
<dbReference type="Pfam" id="PF07876">
    <property type="entry name" value="Dabb"/>
    <property type="match status" value="1"/>
</dbReference>
<dbReference type="InterPro" id="IPR011008">
    <property type="entry name" value="Dimeric_a/b-barrel"/>
</dbReference>
<dbReference type="InterPro" id="IPR013097">
    <property type="entry name" value="Dabb"/>
</dbReference>
<dbReference type="PATRIC" id="fig|37916.4.peg.3523"/>